<gene>
    <name evidence="3" type="ORF">SPIL2461_LOCUS20430</name>
</gene>
<dbReference type="Proteomes" id="UP000649617">
    <property type="component" value="Unassembled WGS sequence"/>
</dbReference>
<comment type="caution">
    <text evidence="3">The sequence shown here is derived from an EMBL/GenBank/DDBJ whole genome shotgun (WGS) entry which is preliminary data.</text>
</comment>
<feature type="transmembrane region" description="Helical" evidence="2">
    <location>
        <begin position="37"/>
        <end position="59"/>
    </location>
</feature>
<evidence type="ECO:0000256" key="1">
    <source>
        <dbReference type="SAM" id="MobiDB-lite"/>
    </source>
</evidence>
<dbReference type="OrthoDB" id="413121at2759"/>
<keyword evidence="4" id="KW-1185">Reference proteome</keyword>
<name>A0A812X4H8_SYMPI</name>
<dbReference type="SUPFAM" id="SSF51445">
    <property type="entry name" value="(Trans)glycosidases"/>
    <property type="match status" value="1"/>
</dbReference>
<organism evidence="3 4">
    <name type="scientific">Symbiodinium pilosum</name>
    <name type="common">Dinoflagellate</name>
    <dbReference type="NCBI Taxonomy" id="2952"/>
    <lineage>
        <taxon>Eukaryota</taxon>
        <taxon>Sar</taxon>
        <taxon>Alveolata</taxon>
        <taxon>Dinophyceae</taxon>
        <taxon>Suessiales</taxon>
        <taxon>Symbiodiniaceae</taxon>
        <taxon>Symbiodinium</taxon>
    </lineage>
</organism>
<feature type="region of interest" description="Disordered" evidence="1">
    <location>
        <begin position="1"/>
        <end position="35"/>
    </location>
</feature>
<sequence length="814" mass="89727">MVEKRSTGWAGRRGEDSTKSNQTNTPRRKDERPSRSLYKPVVSIASVYSTIVVLVWQLWTGKPHMVRPMPIDKPGQDSSFTELRRPELLIRTQETQSASQSAIGKSAARSKAVIAEIMPRMSKNKITDAPHDRTGGPFEATGDHLHVAWGWTYQAASGLVGDQRQQEATSGLVPRLFEERGSSLGWQSVFEVLLTSGDKVTAKDCSLLKRRPLQASQEEGFLLIGGEAIELQCPLGLYVQWTAALLRMAAGAEVLRIRFFYDTNQADFTVMSLTLWDFDSTLMAACGNKQSQPLEHFDCFGASGEVDGSPLIHVGRGLWVALEHPRAAHGLRSNGTRMVAELRDASPGIPYFASAGITGPIGATAEESIFLLRRHFHAYLQKVRASPPRTFLHFATWYDLRRHPCVDSSPLGLPHCSAAKALNEQHVLQRIDEIVEQLSGRGVALSGAVLDDGWDDAGLPWHLNRENFPGGLSSIAKAAEAEGVSLGVWMSPWGGFGEGGKRRVKIGASMGLEYQGESATSLHFSGPRYFDWFFNATFQLLRSGVTFFKFDGFGSGLKAGGAGEYSKDVDLLLFMIQELRLQKEIRASGVTGTWPSPWWLCTVDFVWRGGPDLGRKGAGSPRQQWMTFRDAMVFEVFRRARLFPLSSLSLGGLVWSRAEEPGAYLNSFDLEDFTQEVQSLMFTMYQELQIQPSLLAPASWDTLAAYVNLSHRHAAVLADSHWLGGDPSRGEVYGYAAFECPPCVGLLLWRNPSAEAQNVTFTLRSALALPQAWPGGAVGGRWQVKQISGQQAGCRRNFTSGFFVSPLPGDFDRD</sequence>
<keyword evidence="2" id="KW-1133">Transmembrane helix</keyword>
<proteinExistence type="predicted"/>
<evidence type="ECO:0008006" key="5">
    <source>
        <dbReference type="Google" id="ProtNLM"/>
    </source>
</evidence>
<dbReference type="EMBL" id="CAJNIZ010045371">
    <property type="protein sequence ID" value="CAE7718318.1"/>
    <property type="molecule type" value="Genomic_DNA"/>
</dbReference>
<evidence type="ECO:0000256" key="2">
    <source>
        <dbReference type="SAM" id="Phobius"/>
    </source>
</evidence>
<dbReference type="Gene3D" id="3.20.20.70">
    <property type="entry name" value="Aldolase class I"/>
    <property type="match status" value="1"/>
</dbReference>
<evidence type="ECO:0000313" key="4">
    <source>
        <dbReference type="Proteomes" id="UP000649617"/>
    </source>
</evidence>
<evidence type="ECO:0000313" key="3">
    <source>
        <dbReference type="EMBL" id="CAE7718318.1"/>
    </source>
</evidence>
<feature type="compositionally biased region" description="Basic and acidic residues" evidence="1">
    <location>
        <begin position="1"/>
        <end position="18"/>
    </location>
</feature>
<reference evidence="3" key="1">
    <citation type="submission" date="2021-02" db="EMBL/GenBank/DDBJ databases">
        <authorList>
            <person name="Dougan E. K."/>
            <person name="Rhodes N."/>
            <person name="Thang M."/>
            <person name="Chan C."/>
        </authorList>
    </citation>
    <scope>NUCLEOTIDE SEQUENCE</scope>
</reference>
<dbReference type="InterPro" id="IPR017853">
    <property type="entry name" value="GH"/>
</dbReference>
<keyword evidence="2" id="KW-0472">Membrane</keyword>
<accession>A0A812X4H8</accession>
<protein>
    <recommendedName>
        <fullName evidence="5">Alpha-galactosidase</fullName>
    </recommendedName>
</protein>
<keyword evidence="2" id="KW-0812">Transmembrane</keyword>
<dbReference type="InterPro" id="IPR013785">
    <property type="entry name" value="Aldolase_TIM"/>
</dbReference>
<dbReference type="AlphaFoldDB" id="A0A812X4H8"/>